<dbReference type="Proteomes" id="UP001143304">
    <property type="component" value="Unassembled WGS sequence"/>
</dbReference>
<dbReference type="InterPro" id="IPR045851">
    <property type="entry name" value="AMP-bd_C_sf"/>
</dbReference>
<protein>
    <submittedName>
        <fullName evidence="3">ATP-dependent acyl-CoA ligase</fullName>
    </submittedName>
</protein>
<dbReference type="RefSeq" id="WP_279248665.1">
    <property type="nucleotide sequence ID" value="NZ_SHNO01000001.1"/>
</dbReference>
<dbReference type="InterPro" id="IPR025110">
    <property type="entry name" value="AMP-bd_C"/>
</dbReference>
<dbReference type="Gene3D" id="3.40.50.12780">
    <property type="entry name" value="N-terminal domain of ligase-like"/>
    <property type="match status" value="1"/>
</dbReference>
<dbReference type="InterPro" id="IPR000873">
    <property type="entry name" value="AMP-dep_synth/lig_dom"/>
</dbReference>
<organism evidence="3 4">
    <name type="scientific">Candidatus Marimicrobium litorale</name>
    <dbReference type="NCBI Taxonomy" id="2518991"/>
    <lineage>
        <taxon>Bacteria</taxon>
        <taxon>Pseudomonadati</taxon>
        <taxon>Pseudomonadota</taxon>
        <taxon>Gammaproteobacteria</taxon>
        <taxon>Cellvibrionales</taxon>
        <taxon>Halieaceae</taxon>
        <taxon>Marimicrobium</taxon>
    </lineage>
</organism>
<evidence type="ECO:0000259" key="2">
    <source>
        <dbReference type="Pfam" id="PF13193"/>
    </source>
</evidence>
<keyword evidence="3" id="KW-0436">Ligase</keyword>
<dbReference type="GO" id="GO:0016874">
    <property type="term" value="F:ligase activity"/>
    <property type="evidence" value="ECO:0007669"/>
    <property type="project" value="UniProtKB-KW"/>
</dbReference>
<dbReference type="EMBL" id="SHNO01000001">
    <property type="protein sequence ID" value="MCX2976924.1"/>
    <property type="molecule type" value="Genomic_DNA"/>
</dbReference>
<dbReference type="InterPro" id="IPR050237">
    <property type="entry name" value="ATP-dep_AMP-bd_enzyme"/>
</dbReference>
<feature type="domain" description="AMP-dependent synthetase/ligase" evidence="1">
    <location>
        <begin position="19"/>
        <end position="376"/>
    </location>
</feature>
<dbReference type="SUPFAM" id="SSF56801">
    <property type="entry name" value="Acetyl-CoA synthetase-like"/>
    <property type="match status" value="1"/>
</dbReference>
<dbReference type="Pfam" id="PF13193">
    <property type="entry name" value="AMP-binding_C"/>
    <property type="match status" value="1"/>
</dbReference>
<evidence type="ECO:0000313" key="4">
    <source>
        <dbReference type="Proteomes" id="UP001143304"/>
    </source>
</evidence>
<evidence type="ECO:0000313" key="3">
    <source>
        <dbReference type="EMBL" id="MCX2976924.1"/>
    </source>
</evidence>
<dbReference type="PANTHER" id="PTHR43767">
    <property type="entry name" value="LONG-CHAIN-FATTY-ACID--COA LIGASE"/>
    <property type="match status" value="1"/>
</dbReference>
<dbReference type="InterPro" id="IPR042099">
    <property type="entry name" value="ANL_N_sf"/>
</dbReference>
<feature type="domain" description="AMP-binding enzyme C-terminal" evidence="2">
    <location>
        <begin position="426"/>
        <end position="501"/>
    </location>
</feature>
<dbReference type="InterPro" id="IPR020845">
    <property type="entry name" value="AMP-binding_CS"/>
</dbReference>
<comment type="caution">
    <text evidence="3">The sequence shown here is derived from an EMBL/GenBank/DDBJ whole genome shotgun (WGS) entry which is preliminary data.</text>
</comment>
<reference evidence="3" key="1">
    <citation type="submission" date="2019-02" db="EMBL/GenBank/DDBJ databases">
        <authorList>
            <person name="Li S.-H."/>
        </authorList>
    </citation>
    <scope>NUCLEOTIDE SEQUENCE</scope>
    <source>
        <strain evidence="3">IMCC11814</strain>
    </source>
</reference>
<evidence type="ECO:0000259" key="1">
    <source>
        <dbReference type="Pfam" id="PF00501"/>
    </source>
</evidence>
<dbReference type="Pfam" id="PF00501">
    <property type="entry name" value="AMP-binding"/>
    <property type="match status" value="1"/>
</dbReference>
<dbReference type="PROSITE" id="PS00455">
    <property type="entry name" value="AMP_BINDING"/>
    <property type="match status" value="1"/>
</dbReference>
<dbReference type="PANTHER" id="PTHR43767:SF1">
    <property type="entry name" value="NONRIBOSOMAL PEPTIDE SYNTHASE PES1 (EUROFUNG)-RELATED"/>
    <property type="match status" value="1"/>
</dbReference>
<name>A0ABT3T4C3_9GAMM</name>
<keyword evidence="4" id="KW-1185">Reference proteome</keyword>
<accession>A0ABT3T4C3</accession>
<proteinExistence type="predicted"/>
<sequence>MVFDSRFPEVEQCVLGYQLQRWARERPNQTAILFHGGETWSWNQTFEMTRRAAAGLRKLGVGKGDHVLSWQPNNREALLTWFGLNYLGAVYVPINVAYKGQLLQHVVELANARLLICHADLVSRLSDIDLGTLKDMVVTHGAGSIDGIRCHGADALVADEPLSDMPEVVAPWDTQYIIFTSGTTGPSKAVLSSYMQGYSMGPEAHPYVTGEDRCLVNMPLFHAGGTIYVIMTLARGGACYIDSHFKTEDFWPTVRLNGITSTCLVAAMIPFLLKLPASDDDRNHPLKKALCVPWNEDGRAIGKRHGIEVRTCFNMTEISGPLVSEPFPEKSGTCGRARPGVEVRVVDENDCEVGPGVTGELILRTDRPWSLNHGYYRNPEATAVAWRNGWFHTGDGFRYDSDGNFYFVDRIKDSIRRRGENISSFEVENEITAYPAVREAAAVGIPSEFGEDDVMVLVSAVDGQLIDPINLFRFLEPRMAHFMLPRYIRIVPELPKTPTSKVMKHLLKEEGLTANTWDREAAGITVKREKIGN</sequence>
<gene>
    <name evidence="3" type="ORF">EYC82_06115</name>
</gene>
<dbReference type="Gene3D" id="3.30.300.30">
    <property type="match status" value="1"/>
</dbReference>